<dbReference type="Proteomes" id="UP000767291">
    <property type="component" value="Unassembled WGS sequence"/>
</dbReference>
<evidence type="ECO:0000256" key="6">
    <source>
        <dbReference type="SAM" id="SignalP"/>
    </source>
</evidence>
<dbReference type="PROSITE" id="PS00088">
    <property type="entry name" value="SOD_MN"/>
    <property type="match status" value="1"/>
</dbReference>
<feature type="chain" id="PRO_5045363696" description="Superoxide dismutase" evidence="6">
    <location>
        <begin position="28"/>
        <end position="235"/>
    </location>
</feature>
<keyword evidence="10" id="KW-1185">Reference proteome</keyword>
<dbReference type="InterPro" id="IPR036314">
    <property type="entry name" value="SOD_C_sf"/>
</dbReference>
<evidence type="ECO:0000259" key="8">
    <source>
        <dbReference type="Pfam" id="PF02777"/>
    </source>
</evidence>
<sequence>MKKKFLVTLVLSFIFTISSLTNSIALAPNQNAFKVKPLPYAYDALEPYIDKETMILHHNKHYQAYVDNLNKALEKYPELYKYSLVELLQNIDTLPKDIQKTVLNNAGGAYNHGFFFDIMSPEKTEPSEELRASIERDFGSFENFKEQFKHASSSVFGSGWAWLVKDSSGKLSIVTTPNQNSPVSDNLTPVIGLDVWEHAYYLKYKNVRADYIDNWFNVVNWKQALVNFNGGNSRK</sequence>
<comment type="function">
    <text evidence="5">Destroys radicals which are normally produced within the cells and which are toxic to biological systems.</text>
</comment>
<feature type="signal peptide" evidence="6">
    <location>
        <begin position="1"/>
        <end position="27"/>
    </location>
</feature>
<dbReference type="PANTHER" id="PTHR43595:SF2">
    <property type="entry name" value="SMALL RIBOSOMAL SUBUNIT PROTEIN MS42"/>
    <property type="match status" value="1"/>
</dbReference>
<dbReference type="Gene3D" id="1.10.287.990">
    <property type="entry name" value="Fe,Mn superoxide dismutase (SOD) domain"/>
    <property type="match status" value="1"/>
</dbReference>
<evidence type="ECO:0000259" key="7">
    <source>
        <dbReference type="Pfam" id="PF00081"/>
    </source>
</evidence>
<feature type="domain" description="Manganese/iron superoxide dismutase N-terminal" evidence="7">
    <location>
        <begin position="33"/>
        <end position="120"/>
    </location>
</feature>
<reference evidence="9 10" key="1">
    <citation type="submission" date="2021-03" db="EMBL/GenBank/DDBJ databases">
        <title>Genomic Encyclopedia of Type Strains, Phase IV (KMG-IV): sequencing the most valuable type-strain genomes for metagenomic binning, comparative biology and taxonomic classification.</title>
        <authorList>
            <person name="Goeker M."/>
        </authorList>
    </citation>
    <scope>NUCLEOTIDE SEQUENCE [LARGE SCALE GENOMIC DNA]</scope>
    <source>
        <strain evidence="9 10">DSM 1289</strain>
    </source>
</reference>
<keyword evidence="6" id="KW-0732">Signal</keyword>
<evidence type="ECO:0000313" key="10">
    <source>
        <dbReference type="Proteomes" id="UP000767291"/>
    </source>
</evidence>
<proteinExistence type="inferred from homology"/>
<comment type="similarity">
    <text evidence="1 5">Belongs to the iron/manganese superoxide dismutase family.</text>
</comment>
<keyword evidence="4 5" id="KW-0560">Oxidoreductase</keyword>
<comment type="caution">
    <text evidence="9">The sequence shown here is derived from an EMBL/GenBank/DDBJ whole genome shotgun (WGS) entry which is preliminary data.</text>
</comment>
<dbReference type="InterPro" id="IPR019833">
    <property type="entry name" value="Mn/Fe_SOD_BS"/>
</dbReference>
<evidence type="ECO:0000256" key="4">
    <source>
        <dbReference type="ARBA" id="ARBA00023002"/>
    </source>
</evidence>
<dbReference type="Pfam" id="PF00081">
    <property type="entry name" value="Sod_Fe_N"/>
    <property type="match status" value="1"/>
</dbReference>
<dbReference type="EMBL" id="JAGGJX010000001">
    <property type="protein sequence ID" value="MBP1854277.1"/>
    <property type="molecule type" value="Genomic_DNA"/>
</dbReference>
<evidence type="ECO:0000256" key="1">
    <source>
        <dbReference type="ARBA" id="ARBA00008714"/>
    </source>
</evidence>
<dbReference type="SUPFAM" id="SSF54719">
    <property type="entry name" value="Fe,Mn superoxide dismutase (SOD), C-terminal domain"/>
    <property type="match status" value="1"/>
</dbReference>
<dbReference type="InterPro" id="IPR019831">
    <property type="entry name" value="Mn/Fe_SOD_N"/>
</dbReference>
<dbReference type="InterPro" id="IPR019832">
    <property type="entry name" value="Mn/Fe_SOD_C"/>
</dbReference>
<protein>
    <recommendedName>
        <fullName evidence="2 5">Superoxide dismutase</fullName>
        <ecNumber evidence="2 5">1.15.1.1</ecNumber>
    </recommendedName>
</protein>
<dbReference type="PRINTS" id="PR01703">
    <property type="entry name" value="MNSODISMTASE"/>
</dbReference>
<dbReference type="SUPFAM" id="SSF46609">
    <property type="entry name" value="Fe,Mn superoxide dismutase (SOD), N-terminal domain"/>
    <property type="match status" value="1"/>
</dbReference>
<accession>A0ABS4E8K4</accession>
<dbReference type="PIRSF" id="PIRSF000349">
    <property type="entry name" value="SODismutase"/>
    <property type="match status" value="1"/>
</dbReference>
<name>A0ABS4E8K4_9FIRM</name>
<dbReference type="RefSeq" id="WP_209455818.1">
    <property type="nucleotide sequence ID" value="NZ_BAAACS010000017.1"/>
</dbReference>
<keyword evidence="3 5" id="KW-0479">Metal-binding</keyword>
<dbReference type="EC" id="1.15.1.1" evidence="2 5"/>
<evidence type="ECO:0000256" key="5">
    <source>
        <dbReference type="RuleBase" id="RU000414"/>
    </source>
</evidence>
<dbReference type="GO" id="GO:0004784">
    <property type="term" value="F:superoxide dismutase activity"/>
    <property type="evidence" value="ECO:0007669"/>
    <property type="project" value="UniProtKB-EC"/>
</dbReference>
<gene>
    <name evidence="9" type="ORF">J2Z43_000667</name>
</gene>
<dbReference type="Pfam" id="PF02777">
    <property type="entry name" value="Sod_Fe_C"/>
    <property type="match status" value="1"/>
</dbReference>
<evidence type="ECO:0000256" key="3">
    <source>
        <dbReference type="ARBA" id="ARBA00022723"/>
    </source>
</evidence>
<dbReference type="InterPro" id="IPR001189">
    <property type="entry name" value="Mn/Fe_SOD"/>
</dbReference>
<dbReference type="InterPro" id="IPR036324">
    <property type="entry name" value="Mn/Fe_SOD_N_sf"/>
</dbReference>
<comment type="catalytic activity">
    <reaction evidence="5">
        <text>2 superoxide + 2 H(+) = H2O2 + O2</text>
        <dbReference type="Rhea" id="RHEA:20696"/>
        <dbReference type="ChEBI" id="CHEBI:15378"/>
        <dbReference type="ChEBI" id="CHEBI:15379"/>
        <dbReference type="ChEBI" id="CHEBI:16240"/>
        <dbReference type="ChEBI" id="CHEBI:18421"/>
        <dbReference type="EC" id="1.15.1.1"/>
    </reaction>
</comment>
<dbReference type="PANTHER" id="PTHR43595">
    <property type="entry name" value="37S RIBOSOMAL PROTEIN S26, MITOCHONDRIAL"/>
    <property type="match status" value="1"/>
</dbReference>
<evidence type="ECO:0000313" key="9">
    <source>
        <dbReference type="EMBL" id="MBP1854277.1"/>
    </source>
</evidence>
<evidence type="ECO:0000256" key="2">
    <source>
        <dbReference type="ARBA" id="ARBA00012682"/>
    </source>
</evidence>
<organism evidence="9 10">
    <name type="scientific">Metaclostridioides mangenotii</name>
    <dbReference type="NCBI Taxonomy" id="1540"/>
    <lineage>
        <taxon>Bacteria</taxon>
        <taxon>Bacillati</taxon>
        <taxon>Bacillota</taxon>
        <taxon>Clostridia</taxon>
        <taxon>Peptostreptococcales</taxon>
        <taxon>Peptostreptococcaceae</taxon>
        <taxon>Metaclostridioides</taxon>
    </lineage>
</organism>
<feature type="domain" description="Manganese/iron superoxide dismutase C-terminal" evidence="8">
    <location>
        <begin position="126"/>
        <end position="224"/>
    </location>
</feature>
<dbReference type="Gene3D" id="3.55.40.20">
    <property type="entry name" value="Iron/manganese superoxide dismutase, C-terminal domain"/>
    <property type="match status" value="1"/>
</dbReference>